<dbReference type="Proteomes" id="UP000012073">
    <property type="component" value="Unassembled WGS sequence"/>
</dbReference>
<dbReference type="Gramene" id="CDF33924">
    <property type="protein sequence ID" value="CDF33924"/>
    <property type="gene ID" value="CHC_T00002600001"/>
</dbReference>
<dbReference type="RefSeq" id="XP_005713743.1">
    <property type="nucleotide sequence ID" value="XM_005713686.1"/>
</dbReference>
<evidence type="ECO:0000313" key="1">
    <source>
        <dbReference type="EMBL" id="CDF33924.1"/>
    </source>
</evidence>
<dbReference type="EMBL" id="HG001662">
    <property type="protein sequence ID" value="CDF33924.1"/>
    <property type="molecule type" value="Genomic_DNA"/>
</dbReference>
<sequence length="269" mass="30192">MIPAHDFTAANPALHARLVWGGRDGVYTDDSDLVAVLAHAGWFVPPNVQLLNLQHVCVAVRLFKKEGVRFDSVEGGRGVSRAWLGHKYEGCCMRVETVELQYLGDDVKRVPRRKWSKGPADVPGLVPFGAGGKKRARGDVLLLFDLCNDPCAMYECGRMEGVQSEVEDRLETEVLYVENEHTRYEVARVSNGVRFARVKKSVIERGRVAGILKESQNVPLGDTDIEVLHPSKQVPWSTLYWDAEGVKLGKNHYTLSKMMFRTREDAKEL</sequence>
<dbReference type="KEGG" id="ccp:CHC_T00002600001"/>
<evidence type="ECO:0000313" key="2">
    <source>
        <dbReference type="Proteomes" id="UP000012073"/>
    </source>
</evidence>
<dbReference type="InterPro" id="IPR013951">
    <property type="entry name" value="Rxt3"/>
</dbReference>
<accession>R7Q7C8</accession>
<dbReference type="OrthoDB" id="3596986at2759"/>
<name>R7Q7C8_CHOCR</name>
<dbReference type="AlphaFoldDB" id="R7Q7C8"/>
<proteinExistence type="predicted"/>
<dbReference type="STRING" id="2769.R7Q7C8"/>
<dbReference type="GeneID" id="17321456"/>
<dbReference type="PhylomeDB" id="R7Q7C8"/>
<gene>
    <name evidence="1" type="ORF">CHC_T00002600001</name>
</gene>
<keyword evidence="2" id="KW-1185">Reference proteome</keyword>
<organism evidence="1 2">
    <name type="scientific">Chondrus crispus</name>
    <name type="common">Carrageen Irish moss</name>
    <name type="synonym">Polymorpha crispa</name>
    <dbReference type="NCBI Taxonomy" id="2769"/>
    <lineage>
        <taxon>Eukaryota</taxon>
        <taxon>Rhodophyta</taxon>
        <taxon>Florideophyceae</taxon>
        <taxon>Rhodymeniophycidae</taxon>
        <taxon>Gigartinales</taxon>
        <taxon>Gigartinaceae</taxon>
        <taxon>Chondrus</taxon>
    </lineage>
</organism>
<protein>
    <submittedName>
        <fullName evidence="1">Uncharacterized protein</fullName>
    </submittedName>
</protein>
<reference evidence="2" key="1">
    <citation type="journal article" date="2013" name="Proc. Natl. Acad. Sci. U.S.A.">
        <title>Genome structure and metabolic features in the red seaweed Chondrus crispus shed light on evolution of the Archaeplastida.</title>
        <authorList>
            <person name="Collen J."/>
            <person name="Porcel B."/>
            <person name="Carre W."/>
            <person name="Ball S.G."/>
            <person name="Chaparro C."/>
            <person name="Tonon T."/>
            <person name="Barbeyron T."/>
            <person name="Michel G."/>
            <person name="Noel B."/>
            <person name="Valentin K."/>
            <person name="Elias M."/>
            <person name="Artiguenave F."/>
            <person name="Arun A."/>
            <person name="Aury J.M."/>
            <person name="Barbosa-Neto J.F."/>
            <person name="Bothwell J.H."/>
            <person name="Bouget F.Y."/>
            <person name="Brillet L."/>
            <person name="Cabello-Hurtado F."/>
            <person name="Capella-Gutierrez S."/>
            <person name="Charrier B."/>
            <person name="Cladiere L."/>
            <person name="Cock J.M."/>
            <person name="Coelho S.M."/>
            <person name="Colleoni C."/>
            <person name="Czjzek M."/>
            <person name="Da Silva C."/>
            <person name="Delage L."/>
            <person name="Denoeud F."/>
            <person name="Deschamps P."/>
            <person name="Dittami S.M."/>
            <person name="Gabaldon T."/>
            <person name="Gachon C.M."/>
            <person name="Groisillier A."/>
            <person name="Herve C."/>
            <person name="Jabbari K."/>
            <person name="Katinka M."/>
            <person name="Kloareg B."/>
            <person name="Kowalczyk N."/>
            <person name="Labadie K."/>
            <person name="Leblanc C."/>
            <person name="Lopez P.J."/>
            <person name="McLachlan D.H."/>
            <person name="Meslet-Cladiere L."/>
            <person name="Moustafa A."/>
            <person name="Nehr Z."/>
            <person name="Nyvall Collen P."/>
            <person name="Panaud O."/>
            <person name="Partensky F."/>
            <person name="Poulain J."/>
            <person name="Rensing S.A."/>
            <person name="Rousvoal S."/>
            <person name="Samson G."/>
            <person name="Symeonidi A."/>
            <person name="Weissenbach J."/>
            <person name="Zambounis A."/>
            <person name="Wincker P."/>
            <person name="Boyen C."/>
        </authorList>
    </citation>
    <scope>NUCLEOTIDE SEQUENCE [LARGE SCALE GENOMIC DNA]</scope>
    <source>
        <strain evidence="2">cv. Stackhouse</strain>
    </source>
</reference>
<dbReference type="Pfam" id="PF08642">
    <property type="entry name" value="Rxt3"/>
    <property type="match status" value="1"/>
</dbReference>